<dbReference type="CDD" id="cd00756">
    <property type="entry name" value="MoaE"/>
    <property type="match status" value="1"/>
</dbReference>
<proteinExistence type="predicted"/>
<gene>
    <name evidence="1" type="primary">moaE_4</name>
    <name evidence="1" type="ORF">GALL_158760</name>
</gene>
<dbReference type="SUPFAM" id="SSF54690">
    <property type="entry name" value="Molybdopterin synthase subunit MoaE"/>
    <property type="match status" value="1"/>
</dbReference>
<dbReference type="EMBL" id="MLJW01000078">
    <property type="protein sequence ID" value="OIR02018.1"/>
    <property type="molecule type" value="Genomic_DNA"/>
</dbReference>
<keyword evidence="1" id="KW-0808">Transferase</keyword>
<accession>A0A1J5S1R8</accession>
<dbReference type="EC" id="2.8.1.12" evidence="1"/>
<comment type="caution">
    <text evidence="1">The sequence shown here is derived from an EMBL/GenBank/DDBJ whole genome shotgun (WGS) entry which is preliminary data.</text>
</comment>
<name>A0A1J5S1R8_9ZZZZ</name>
<dbReference type="InterPro" id="IPR003448">
    <property type="entry name" value="Mopterin_biosynth_MoaE"/>
</dbReference>
<dbReference type="InterPro" id="IPR036563">
    <property type="entry name" value="MoaE_sf"/>
</dbReference>
<organism evidence="1">
    <name type="scientific">mine drainage metagenome</name>
    <dbReference type="NCBI Taxonomy" id="410659"/>
    <lineage>
        <taxon>unclassified sequences</taxon>
        <taxon>metagenomes</taxon>
        <taxon>ecological metagenomes</taxon>
    </lineage>
</organism>
<reference evidence="1" key="1">
    <citation type="submission" date="2016-10" db="EMBL/GenBank/DDBJ databases">
        <title>Sequence of Gallionella enrichment culture.</title>
        <authorList>
            <person name="Poehlein A."/>
            <person name="Muehling M."/>
            <person name="Daniel R."/>
        </authorList>
    </citation>
    <scope>NUCLEOTIDE SEQUENCE</scope>
</reference>
<protein>
    <submittedName>
        <fullName evidence="1">Molybdopterin synthase catalytic subunit</fullName>
        <ecNumber evidence="1">2.8.1.12</ecNumber>
    </submittedName>
</protein>
<dbReference type="AlphaFoldDB" id="A0A1J5S1R8"/>
<evidence type="ECO:0000313" key="1">
    <source>
        <dbReference type="EMBL" id="OIR02018.1"/>
    </source>
</evidence>
<dbReference type="Pfam" id="PF02391">
    <property type="entry name" value="MoaE"/>
    <property type="match status" value="1"/>
</dbReference>
<sequence>MTDGLHCAISTAPLSVEAALRFVSAPGNGAVTSFIGQVRDLNQGRAVRGVSYDVYDALALRGFEQLAAEARERWGGGLCLWLEHFKGRLEVGGISIVIAVGSPHRDEGFQACRYLIEEIKHRSPIWKQEHYHDGDSAWVQGHALCRH</sequence>
<dbReference type="GO" id="GO:0006777">
    <property type="term" value="P:Mo-molybdopterin cofactor biosynthetic process"/>
    <property type="evidence" value="ECO:0007669"/>
    <property type="project" value="InterPro"/>
</dbReference>
<dbReference type="Gene3D" id="3.90.1170.40">
    <property type="entry name" value="Molybdopterin biosynthesis MoaE subunit"/>
    <property type="match status" value="1"/>
</dbReference>
<dbReference type="GO" id="GO:0030366">
    <property type="term" value="F:molybdopterin synthase activity"/>
    <property type="evidence" value="ECO:0007669"/>
    <property type="project" value="UniProtKB-EC"/>
</dbReference>
<dbReference type="PANTHER" id="PTHR23404">
    <property type="entry name" value="MOLYBDOPTERIN SYNTHASE RELATED"/>
    <property type="match status" value="1"/>
</dbReference>